<evidence type="ECO:0000256" key="1">
    <source>
        <dbReference type="SAM" id="MobiDB-lite"/>
    </source>
</evidence>
<evidence type="ECO:0000313" key="2">
    <source>
        <dbReference type="EMBL" id="TPX40306.1"/>
    </source>
</evidence>
<organism evidence="2 3">
    <name type="scientific">Synchytrium endobioticum</name>
    <dbReference type="NCBI Taxonomy" id="286115"/>
    <lineage>
        <taxon>Eukaryota</taxon>
        <taxon>Fungi</taxon>
        <taxon>Fungi incertae sedis</taxon>
        <taxon>Chytridiomycota</taxon>
        <taxon>Chytridiomycota incertae sedis</taxon>
        <taxon>Chytridiomycetes</taxon>
        <taxon>Synchytriales</taxon>
        <taxon>Synchytriaceae</taxon>
        <taxon>Synchytrium</taxon>
    </lineage>
</organism>
<proteinExistence type="predicted"/>
<protein>
    <submittedName>
        <fullName evidence="2">Uncharacterized protein</fullName>
    </submittedName>
</protein>
<gene>
    <name evidence="2" type="ORF">SeLEV6574_g06692</name>
</gene>
<feature type="region of interest" description="Disordered" evidence="1">
    <location>
        <begin position="1"/>
        <end position="31"/>
    </location>
</feature>
<evidence type="ECO:0000313" key="3">
    <source>
        <dbReference type="Proteomes" id="UP000320475"/>
    </source>
</evidence>
<accession>A0A507CMD2</accession>
<comment type="caution">
    <text evidence="2">The sequence shown here is derived from an EMBL/GenBank/DDBJ whole genome shotgun (WGS) entry which is preliminary data.</text>
</comment>
<dbReference type="VEuPathDB" id="FungiDB:SeMB42_g07908"/>
<reference evidence="2 3" key="1">
    <citation type="journal article" date="2019" name="Sci. Rep.">
        <title>Comparative genomics of chytrid fungi reveal insights into the obligate biotrophic and pathogenic lifestyle of Synchytrium endobioticum.</title>
        <authorList>
            <person name="van de Vossenberg B.T.L.H."/>
            <person name="Warris S."/>
            <person name="Nguyen H.D.T."/>
            <person name="van Gent-Pelzer M.P.E."/>
            <person name="Joly D.L."/>
            <person name="van de Geest H.C."/>
            <person name="Bonants P.J.M."/>
            <person name="Smith D.S."/>
            <person name="Levesque C.A."/>
            <person name="van der Lee T.A.J."/>
        </authorList>
    </citation>
    <scope>NUCLEOTIDE SEQUENCE [LARGE SCALE GENOMIC DNA]</scope>
    <source>
        <strain evidence="2 3">LEV6574</strain>
    </source>
</reference>
<dbReference type="Proteomes" id="UP000320475">
    <property type="component" value="Unassembled WGS sequence"/>
</dbReference>
<sequence length="88" mass="9709">MFSQSKHNMPPNNGEENRLEGDEDDLLSYDGIRHGDHATGLGDGLQLNPMAPFIPATSVNNLHNVERPFNDYLGHQQESSVPSARVPL</sequence>
<feature type="compositionally biased region" description="Polar residues" evidence="1">
    <location>
        <begin position="1"/>
        <end position="11"/>
    </location>
</feature>
<dbReference type="AlphaFoldDB" id="A0A507CMD2"/>
<dbReference type="EMBL" id="QEAM01000399">
    <property type="protein sequence ID" value="TPX40306.1"/>
    <property type="molecule type" value="Genomic_DNA"/>
</dbReference>
<name>A0A507CMD2_9FUNG</name>